<dbReference type="SUPFAM" id="SSF53335">
    <property type="entry name" value="S-adenosyl-L-methionine-dependent methyltransferases"/>
    <property type="match status" value="1"/>
</dbReference>
<reference evidence="2" key="1">
    <citation type="submission" date="2020-10" db="EMBL/GenBank/DDBJ databases">
        <title>Connecting structure to function with the recovery of over 1000 high-quality activated sludge metagenome-assembled genomes encoding full-length rRNA genes using long-read sequencing.</title>
        <authorList>
            <person name="Singleton C.M."/>
            <person name="Petriglieri F."/>
            <person name="Kristensen J.M."/>
            <person name="Kirkegaard R.H."/>
            <person name="Michaelsen T.Y."/>
            <person name="Andersen M.H."/>
            <person name="Karst S.M."/>
            <person name="Dueholm M.S."/>
            <person name="Nielsen P.H."/>
            <person name="Albertsen M."/>
        </authorList>
    </citation>
    <scope>NUCLEOTIDE SEQUENCE</scope>
    <source>
        <strain evidence="2">Hirt_18-Q3-R61-65_BATAC.395</strain>
    </source>
</reference>
<dbReference type="Pfam" id="PF13649">
    <property type="entry name" value="Methyltransf_25"/>
    <property type="match status" value="1"/>
</dbReference>
<name>A0A9D7K4T2_9PROT</name>
<dbReference type="CDD" id="cd02440">
    <property type="entry name" value="AdoMet_MTases"/>
    <property type="match status" value="1"/>
</dbReference>
<accession>A0A9D7K4T2</accession>
<dbReference type="Proteomes" id="UP000886689">
    <property type="component" value="Unassembled WGS sequence"/>
</dbReference>
<comment type="caution">
    <text evidence="2">The sequence shown here is derived from an EMBL/GenBank/DDBJ whole genome shotgun (WGS) entry which is preliminary data.</text>
</comment>
<dbReference type="InterPro" id="IPR041698">
    <property type="entry name" value="Methyltransf_25"/>
</dbReference>
<gene>
    <name evidence="2" type="ORF">IPL58_09800</name>
</gene>
<keyword evidence="2" id="KW-0808">Transferase</keyword>
<evidence type="ECO:0000259" key="1">
    <source>
        <dbReference type="Pfam" id="PF13649"/>
    </source>
</evidence>
<evidence type="ECO:0000313" key="2">
    <source>
        <dbReference type="EMBL" id="MBK8524376.1"/>
    </source>
</evidence>
<feature type="domain" description="Methyltransferase" evidence="1">
    <location>
        <begin position="23"/>
        <end position="92"/>
    </location>
</feature>
<dbReference type="AlphaFoldDB" id="A0A9D7K4T2"/>
<organism evidence="2 3">
    <name type="scientific">Candidatus Proximibacter danicus</name>
    <dbReference type="NCBI Taxonomy" id="2954365"/>
    <lineage>
        <taxon>Bacteria</taxon>
        <taxon>Pseudomonadati</taxon>
        <taxon>Pseudomonadota</taxon>
        <taxon>Betaproteobacteria</taxon>
        <taxon>Candidatus Proximibacter</taxon>
    </lineage>
</organism>
<dbReference type="GO" id="GO:0008168">
    <property type="term" value="F:methyltransferase activity"/>
    <property type="evidence" value="ECO:0007669"/>
    <property type="project" value="UniProtKB-KW"/>
</dbReference>
<dbReference type="InterPro" id="IPR029063">
    <property type="entry name" value="SAM-dependent_MTases_sf"/>
</dbReference>
<evidence type="ECO:0000313" key="3">
    <source>
        <dbReference type="Proteomes" id="UP000886689"/>
    </source>
</evidence>
<proteinExistence type="predicted"/>
<dbReference type="Gene3D" id="3.40.50.150">
    <property type="entry name" value="Vaccinia Virus protein VP39"/>
    <property type="match status" value="1"/>
</dbReference>
<keyword evidence="2" id="KW-0489">Methyltransferase</keyword>
<protein>
    <submittedName>
        <fullName evidence="2">SAM-dependent methyltransferase</fullName>
    </submittedName>
</protein>
<dbReference type="GO" id="GO:0032259">
    <property type="term" value="P:methylation"/>
    <property type="evidence" value="ECO:0007669"/>
    <property type="project" value="UniProtKB-KW"/>
</dbReference>
<dbReference type="EMBL" id="JADJUC010000008">
    <property type="protein sequence ID" value="MBK8524376.1"/>
    <property type="molecule type" value="Genomic_DNA"/>
</dbReference>
<sequence>MERSEASPWVSRFSPLVPVGGEVLDLACGSGRHARLLAGLGHRVEAVDRDAAALAQLTGVKGISVRVADLEYGPWPYVGRRFSGIVVTNYLHRPLLPLIEGALASDGVLIYETFMLGNERFGRPSNPDFLLRSQELLEMALAAGLRVVGYEEGEIVVPKPAVVQRLCAIKTSSCT</sequence>